<feature type="transmembrane region" description="Helical" evidence="1">
    <location>
        <begin position="337"/>
        <end position="358"/>
    </location>
</feature>
<keyword evidence="1" id="KW-1133">Transmembrane helix</keyword>
<keyword evidence="1" id="KW-0812">Transmembrane</keyword>
<feature type="transmembrane region" description="Helical" evidence="1">
    <location>
        <begin position="271"/>
        <end position="291"/>
    </location>
</feature>
<feature type="transmembrane region" description="Helical" evidence="1">
    <location>
        <begin position="62"/>
        <end position="81"/>
    </location>
</feature>
<sequence>MSESSASGMFSASLWHSPFRPFYLLGVLYGLGVMGVWVLVTIGAIDISLPLHSLSLWHGHEMIFGFSGAVVAGFILTALPGWAGTAEIRGGRLAFLVLLWFLGRIAVYSGGMMSPYMVMLLDSSLYFAATLMVLPGLLAAENKLYLALIPILLMLCLGNVIFHVSLMDGDPVRASWGIQIGLMAIAAKFILAGGFLAATFTGNALRQKGGPELTISPLLEYISALSLVLFIWAVLFDLPDGLAASFAFFMAAVQMVRLLRWRTWLIFDAPLVLIMHLAYIWFIIAAVLFGLSRILDTVGSDVWLHAFTVGALSLMMLSLITRVALRHTGRSLVPSKLMLLSFALVFGVAFLREAIAWGLLPMDWLPVTAVIWWLAFALYFSLHGLLMIRPSLPKRPGPKGRASERV</sequence>
<evidence type="ECO:0000313" key="2">
    <source>
        <dbReference type="EMBL" id="VAV89352.1"/>
    </source>
</evidence>
<accession>A0A3B0RAN6</accession>
<feature type="transmembrane region" description="Helical" evidence="1">
    <location>
        <begin position="176"/>
        <end position="198"/>
    </location>
</feature>
<evidence type="ECO:0000256" key="1">
    <source>
        <dbReference type="SAM" id="Phobius"/>
    </source>
</evidence>
<name>A0A3B0RAN6_9ZZZZ</name>
<dbReference type="InterPro" id="IPR010266">
    <property type="entry name" value="NnrS"/>
</dbReference>
<feature type="transmembrane region" description="Helical" evidence="1">
    <location>
        <begin position="21"/>
        <end position="42"/>
    </location>
</feature>
<feature type="transmembrane region" description="Helical" evidence="1">
    <location>
        <begin position="370"/>
        <end position="388"/>
    </location>
</feature>
<proteinExistence type="predicted"/>
<protein>
    <submittedName>
        <fullName evidence="2">NnrS protein involved in response to NO</fullName>
    </submittedName>
</protein>
<feature type="transmembrane region" description="Helical" evidence="1">
    <location>
        <begin position="242"/>
        <end position="259"/>
    </location>
</feature>
<feature type="transmembrane region" description="Helical" evidence="1">
    <location>
        <begin position="144"/>
        <end position="164"/>
    </location>
</feature>
<feature type="transmembrane region" description="Helical" evidence="1">
    <location>
        <begin position="218"/>
        <end position="236"/>
    </location>
</feature>
<reference evidence="2" key="1">
    <citation type="submission" date="2018-06" db="EMBL/GenBank/DDBJ databases">
        <authorList>
            <person name="Zhirakovskaya E."/>
        </authorList>
    </citation>
    <scope>NUCLEOTIDE SEQUENCE</scope>
</reference>
<organism evidence="2">
    <name type="scientific">hydrothermal vent metagenome</name>
    <dbReference type="NCBI Taxonomy" id="652676"/>
    <lineage>
        <taxon>unclassified sequences</taxon>
        <taxon>metagenomes</taxon>
        <taxon>ecological metagenomes</taxon>
    </lineage>
</organism>
<feature type="transmembrane region" description="Helical" evidence="1">
    <location>
        <begin position="116"/>
        <end position="137"/>
    </location>
</feature>
<dbReference type="AlphaFoldDB" id="A0A3B0RAN6"/>
<keyword evidence="1" id="KW-0472">Membrane</keyword>
<dbReference type="EMBL" id="UOED01000045">
    <property type="protein sequence ID" value="VAV89352.1"/>
    <property type="molecule type" value="Genomic_DNA"/>
</dbReference>
<gene>
    <name evidence="2" type="ORF">MNBD_ALPHA02-355</name>
</gene>
<feature type="transmembrane region" description="Helical" evidence="1">
    <location>
        <begin position="93"/>
        <end position="110"/>
    </location>
</feature>
<feature type="transmembrane region" description="Helical" evidence="1">
    <location>
        <begin position="303"/>
        <end position="325"/>
    </location>
</feature>
<dbReference type="Pfam" id="PF05940">
    <property type="entry name" value="NnrS"/>
    <property type="match status" value="1"/>
</dbReference>